<dbReference type="GeneID" id="104604121"/>
<dbReference type="InterPro" id="IPR035513">
    <property type="entry name" value="Invertase/methylesterase_inhib"/>
</dbReference>
<evidence type="ECO:0000313" key="2">
    <source>
        <dbReference type="RefSeq" id="XP_010266694.1"/>
    </source>
</evidence>
<dbReference type="Pfam" id="PF04043">
    <property type="entry name" value="PMEI"/>
    <property type="match status" value="1"/>
</dbReference>
<dbReference type="Proteomes" id="UP000189703">
    <property type="component" value="Unplaced"/>
</dbReference>
<organism evidence="1 2">
    <name type="scientific">Nelumbo nucifera</name>
    <name type="common">Sacred lotus</name>
    <dbReference type="NCBI Taxonomy" id="4432"/>
    <lineage>
        <taxon>Eukaryota</taxon>
        <taxon>Viridiplantae</taxon>
        <taxon>Streptophyta</taxon>
        <taxon>Embryophyta</taxon>
        <taxon>Tracheophyta</taxon>
        <taxon>Spermatophyta</taxon>
        <taxon>Magnoliopsida</taxon>
        <taxon>Proteales</taxon>
        <taxon>Nelumbonaceae</taxon>
        <taxon>Nelumbo</taxon>
    </lineage>
</organism>
<dbReference type="GO" id="GO:0009827">
    <property type="term" value="P:plant-type cell wall modification"/>
    <property type="evidence" value="ECO:0000318"/>
    <property type="project" value="GO_Central"/>
</dbReference>
<name>A0A1U8AUU1_NELNU</name>
<protein>
    <submittedName>
        <fullName evidence="2">21 kDa protein-like</fullName>
    </submittedName>
</protein>
<dbReference type="SUPFAM" id="SSF101148">
    <property type="entry name" value="Plant invertase/pectin methylesterase inhibitor"/>
    <property type="match status" value="1"/>
</dbReference>
<reference evidence="2" key="1">
    <citation type="submission" date="2025-08" db="UniProtKB">
        <authorList>
            <consortium name="RefSeq"/>
        </authorList>
    </citation>
    <scope>IDENTIFICATION</scope>
</reference>
<accession>A0A1U8AUU1</accession>
<dbReference type="eggNOG" id="ENOG502QPI3">
    <property type="taxonomic scope" value="Eukaryota"/>
</dbReference>
<gene>
    <name evidence="2" type="primary">LOC104604121</name>
</gene>
<evidence type="ECO:0000313" key="1">
    <source>
        <dbReference type="Proteomes" id="UP000189703"/>
    </source>
</evidence>
<dbReference type="RefSeq" id="XP_010266694.1">
    <property type="nucleotide sequence ID" value="XM_010268392.2"/>
</dbReference>
<dbReference type="NCBIfam" id="TIGR01614">
    <property type="entry name" value="PME_inhib"/>
    <property type="match status" value="1"/>
</dbReference>
<dbReference type="SMART" id="SM00856">
    <property type="entry name" value="PMEI"/>
    <property type="match status" value="1"/>
</dbReference>
<dbReference type="KEGG" id="nnu:104604121"/>
<dbReference type="InterPro" id="IPR006501">
    <property type="entry name" value="Pectinesterase_inhib_dom"/>
</dbReference>
<proteinExistence type="predicted"/>
<dbReference type="PANTHER" id="PTHR31080:SF64">
    <property type="entry name" value="PLANT INVERTASE_PECTIN METHYLESTERASE INHIBITOR SUPERFAMILY PROTEIN"/>
    <property type="match status" value="1"/>
</dbReference>
<dbReference type="Gene3D" id="1.20.140.40">
    <property type="entry name" value="Invertase/pectin methylesterase inhibitor family protein"/>
    <property type="match status" value="1"/>
</dbReference>
<dbReference type="GO" id="GO:0009505">
    <property type="term" value="C:plant-type cell wall"/>
    <property type="evidence" value="ECO:0000318"/>
    <property type="project" value="GO_Central"/>
</dbReference>
<dbReference type="AlphaFoldDB" id="A0A1U8AUU1"/>
<dbReference type="GO" id="GO:0004857">
    <property type="term" value="F:enzyme inhibitor activity"/>
    <property type="evidence" value="ECO:0000318"/>
    <property type="project" value="GO_Central"/>
</dbReference>
<dbReference type="InterPro" id="IPR051955">
    <property type="entry name" value="PME_Inhibitor"/>
</dbReference>
<dbReference type="OrthoDB" id="1430376at2759"/>
<dbReference type="CDD" id="cd15798">
    <property type="entry name" value="PMEI-like_3"/>
    <property type="match status" value="1"/>
</dbReference>
<dbReference type="OMA" id="NHTDMAE"/>
<dbReference type="FunCoup" id="A0A1U8AUU1">
    <property type="interactions" value="535"/>
</dbReference>
<dbReference type="PANTHER" id="PTHR31080">
    <property type="entry name" value="PECTINESTERASE INHIBITOR-LIKE"/>
    <property type="match status" value="1"/>
</dbReference>
<keyword evidence="1" id="KW-1185">Reference proteome</keyword>
<sequence>MAAKPLFLHLLLPLLAVATALLLLPEISSVDAACSRKNATDFIRTSCSSTLYPDLCYTSLSRYAHYVRRSPGKLARVAIAVSLSKANRTSFYLSQLSRQAVTGGDQGAAAVLEDCLSTFGDAVDQMRSSMREMRRPRPNSRESFAYRMSNVQTWMSAALTNEDTCTDEFEDVPDGPVKSDVCNRVEYATKFTSNALALVNSYVASVTNATPCRLD</sequence>